<accession>A0ACB1KFH7</accession>
<gene>
    <name evidence="1" type="ORF">MRATA1EN22A_LOCUS29119</name>
</gene>
<proteinExistence type="predicted"/>
<comment type="caution">
    <text evidence="1">The sequence shown here is derived from an EMBL/GenBank/DDBJ whole genome shotgun (WGS) entry which is preliminary data.</text>
</comment>
<protein>
    <submittedName>
        <fullName evidence="1">Uncharacterized protein</fullName>
    </submittedName>
</protein>
<reference evidence="1" key="1">
    <citation type="submission" date="2025-03" db="EMBL/GenBank/DDBJ databases">
        <authorList>
            <consortium name="ELIXIR-Norway"/>
            <consortium name="Elixir Norway"/>
        </authorList>
    </citation>
    <scope>NUCLEOTIDE SEQUENCE</scope>
</reference>
<name>A0ACB1KFH7_RANTA</name>
<sequence length="175" mass="18486">VSKTITTSKISSFIVTIVSSTTATISTTLVSISWSTTTVTSSATITRTTAIVATITSKSIVSTITSSITPSAATTSTTIASSSTKVSTTARVTSTTSKFFCLLGKLSPPPGFLLLYFIACFRRSASYLIPPSDLMFPSFSAHSIFLIWSLFTLVLIFHVLPCQLPASTLLLPLIA</sequence>
<dbReference type="EMBL" id="CATOBB020000408">
    <property type="protein sequence ID" value="CAM9152181.1"/>
    <property type="molecule type" value="Genomic_DNA"/>
</dbReference>
<evidence type="ECO:0000313" key="2">
    <source>
        <dbReference type="Proteomes" id="UP001162501"/>
    </source>
</evidence>
<dbReference type="Proteomes" id="UP001162501">
    <property type="component" value="Unassembled WGS sequence"/>
</dbReference>
<evidence type="ECO:0000313" key="1">
    <source>
        <dbReference type="EMBL" id="CAM9152181.1"/>
    </source>
</evidence>
<organism evidence="1 2">
    <name type="scientific">Rangifer tarandus platyrhynchus</name>
    <name type="common">Svalbard reindeer</name>
    <dbReference type="NCBI Taxonomy" id="3082113"/>
    <lineage>
        <taxon>Eukaryota</taxon>
        <taxon>Metazoa</taxon>
        <taxon>Chordata</taxon>
        <taxon>Craniata</taxon>
        <taxon>Vertebrata</taxon>
        <taxon>Euteleostomi</taxon>
        <taxon>Mammalia</taxon>
        <taxon>Eutheria</taxon>
        <taxon>Laurasiatheria</taxon>
        <taxon>Artiodactyla</taxon>
        <taxon>Ruminantia</taxon>
        <taxon>Pecora</taxon>
        <taxon>Cervidae</taxon>
        <taxon>Odocoileinae</taxon>
        <taxon>Rangifer</taxon>
    </lineage>
</organism>
<feature type="non-terminal residue" evidence="1">
    <location>
        <position position="1"/>
    </location>
</feature>